<organism evidence="2">
    <name type="scientific">marine sediment metagenome</name>
    <dbReference type="NCBI Taxonomy" id="412755"/>
    <lineage>
        <taxon>unclassified sequences</taxon>
        <taxon>metagenomes</taxon>
        <taxon>ecological metagenomes</taxon>
    </lineage>
</organism>
<keyword evidence="1" id="KW-0472">Membrane</keyword>
<keyword evidence="1" id="KW-1133">Transmembrane helix</keyword>
<comment type="caution">
    <text evidence="2">The sequence shown here is derived from an EMBL/GenBank/DDBJ whole genome shotgun (WGS) entry which is preliminary data.</text>
</comment>
<name>X1MY12_9ZZZZ</name>
<evidence type="ECO:0000313" key="2">
    <source>
        <dbReference type="EMBL" id="GAI22926.1"/>
    </source>
</evidence>
<feature type="transmembrane region" description="Helical" evidence="1">
    <location>
        <begin position="20"/>
        <end position="39"/>
    </location>
</feature>
<reference evidence="2" key="1">
    <citation type="journal article" date="2014" name="Front. Microbiol.">
        <title>High frequency of phylogenetically diverse reductive dehalogenase-homologous genes in deep subseafloor sedimentary metagenomes.</title>
        <authorList>
            <person name="Kawai M."/>
            <person name="Futagami T."/>
            <person name="Toyoda A."/>
            <person name="Takaki Y."/>
            <person name="Nishi S."/>
            <person name="Hori S."/>
            <person name="Arai W."/>
            <person name="Tsubouchi T."/>
            <person name="Morono Y."/>
            <person name="Uchiyama I."/>
            <person name="Ito T."/>
            <person name="Fujiyama A."/>
            <person name="Inagaki F."/>
            <person name="Takami H."/>
        </authorList>
    </citation>
    <scope>NUCLEOTIDE SEQUENCE</scope>
    <source>
        <strain evidence="2">Expedition CK06-06</strain>
    </source>
</reference>
<proteinExistence type="predicted"/>
<gene>
    <name evidence="2" type="ORF">S06H3_33566</name>
</gene>
<protein>
    <submittedName>
        <fullName evidence="2">Uncharacterized protein</fullName>
    </submittedName>
</protein>
<dbReference type="AlphaFoldDB" id="X1MY12"/>
<evidence type="ECO:0000256" key="1">
    <source>
        <dbReference type="SAM" id="Phobius"/>
    </source>
</evidence>
<sequence>MSMTNLKSILKKDAPLTPAYILLLIWLLFSIVIIGWIFAASFSTTREIFTGTLFKVVFT</sequence>
<keyword evidence="1" id="KW-0812">Transmembrane</keyword>
<accession>X1MY12</accession>
<dbReference type="EMBL" id="BARV01020044">
    <property type="protein sequence ID" value="GAI22926.1"/>
    <property type="molecule type" value="Genomic_DNA"/>
</dbReference>